<evidence type="ECO:0000256" key="1">
    <source>
        <dbReference type="SAM" id="MobiDB-lite"/>
    </source>
</evidence>
<accession>A0ABQ7B284</accession>
<dbReference type="EMBL" id="QGKV02001556">
    <property type="protein sequence ID" value="KAF3520393.1"/>
    <property type="molecule type" value="Genomic_DNA"/>
</dbReference>
<reference evidence="2 3" key="1">
    <citation type="journal article" date="2020" name="BMC Genomics">
        <title>Intraspecific diversification of the crop wild relative Brassica cretica Lam. using demographic model selection.</title>
        <authorList>
            <person name="Kioukis A."/>
            <person name="Michalopoulou V.A."/>
            <person name="Briers L."/>
            <person name="Pirintsos S."/>
            <person name="Studholme D.J."/>
            <person name="Pavlidis P."/>
            <person name="Sarris P.F."/>
        </authorList>
    </citation>
    <scope>NUCLEOTIDE SEQUENCE [LARGE SCALE GENOMIC DNA]</scope>
    <source>
        <strain evidence="3">cv. PFS-1207/04</strain>
    </source>
</reference>
<sequence>MAELDRTRDQLGHPPSWTSPVRRMAELDQTRCPPPVRKASSPKFDQTCSCLTSIGDSVGTLRL</sequence>
<dbReference type="Proteomes" id="UP000266723">
    <property type="component" value="Unassembled WGS sequence"/>
</dbReference>
<proteinExistence type="predicted"/>
<keyword evidence="3" id="KW-1185">Reference proteome</keyword>
<name>A0ABQ7B284_BRACR</name>
<gene>
    <name evidence="2" type="ORF">DY000_02060329</name>
</gene>
<evidence type="ECO:0000313" key="3">
    <source>
        <dbReference type="Proteomes" id="UP000266723"/>
    </source>
</evidence>
<evidence type="ECO:0000313" key="2">
    <source>
        <dbReference type="EMBL" id="KAF3520393.1"/>
    </source>
</evidence>
<feature type="region of interest" description="Disordered" evidence="1">
    <location>
        <begin position="1"/>
        <end position="24"/>
    </location>
</feature>
<organism evidence="2 3">
    <name type="scientific">Brassica cretica</name>
    <name type="common">Mustard</name>
    <dbReference type="NCBI Taxonomy" id="69181"/>
    <lineage>
        <taxon>Eukaryota</taxon>
        <taxon>Viridiplantae</taxon>
        <taxon>Streptophyta</taxon>
        <taxon>Embryophyta</taxon>
        <taxon>Tracheophyta</taxon>
        <taxon>Spermatophyta</taxon>
        <taxon>Magnoliopsida</taxon>
        <taxon>eudicotyledons</taxon>
        <taxon>Gunneridae</taxon>
        <taxon>Pentapetalae</taxon>
        <taxon>rosids</taxon>
        <taxon>malvids</taxon>
        <taxon>Brassicales</taxon>
        <taxon>Brassicaceae</taxon>
        <taxon>Brassiceae</taxon>
        <taxon>Brassica</taxon>
    </lineage>
</organism>
<protein>
    <submittedName>
        <fullName evidence="2">Uncharacterized protein</fullName>
    </submittedName>
</protein>
<feature type="compositionally biased region" description="Basic and acidic residues" evidence="1">
    <location>
        <begin position="1"/>
        <end position="11"/>
    </location>
</feature>
<comment type="caution">
    <text evidence="2">The sequence shown here is derived from an EMBL/GenBank/DDBJ whole genome shotgun (WGS) entry which is preliminary data.</text>
</comment>